<dbReference type="EMBL" id="GL377565">
    <property type="protein sequence ID" value="EFJ38311.1"/>
    <property type="molecule type" value="Genomic_DNA"/>
</dbReference>
<evidence type="ECO:0000256" key="8">
    <source>
        <dbReference type="SAM" id="SignalP"/>
    </source>
</evidence>
<feature type="transmembrane region" description="Helical" evidence="7">
    <location>
        <begin position="429"/>
        <end position="451"/>
    </location>
</feature>
<keyword evidence="8" id="KW-0732">Signal</keyword>
<protein>
    <recommendedName>
        <fullName evidence="9">Major facilitator superfamily (MFS) profile domain-containing protein</fullName>
    </recommendedName>
</protein>
<dbReference type="STRING" id="88036.D8QPN7"/>
<dbReference type="GO" id="GO:0022857">
    <property type="term" value="F:transmembrane transporter activity"/>
    <property type="evidence" value="ECO:0000318"/>
    <property type="project" value="GO_Central"/>
</dbReference>
<dbReference type="eggNOG" id="KOG1330">
    <property type="taxonomic scope" value="Eukaryota"/>
</dbReference>
<keyword evidence="5 7" id="KW-0472">Membrane</keyword>
<comment type="similarity">
    <text evidence="6">Belongs to the major facilitator superfamily. Spinster (TC 2.A.1.49) family.</text>
</comment>
<dbReference type="PANTHER" id="PTHR23505:SF78">
    <property type="entry name" value="MAJOR FACILITATOR SUPERFAMILY PROTEIN"/>
    <property type="match status" value="1"/>
</dbReference>
<organism evidence="11">
    <name type="scientific">Selaginella moellendorffii</name>
    <name type="common">Spikemoss</name>
    <dbReference type="NCBI Taxonomy" id="88036"/>
    <lineage>
        <taxon>Eukaryota</taxon>
        <taxon>Viridiplantae</taxon>
        <taxon>Streptophyta</taxon>
        <taxon>Embryophyta</taxon>
        <taxon>Tracheophyta</taxon>
        <taxon>Lycopodiopsida</taxon>
        <taxon>Selaginellales</taxon>
        <taxon>Selaginellaceae</taxon>
        <taxon>Selaginella</taxon>
    </lineage>
</organism>
<evidence type="ECO:0000259" key="9">
    <source>
        <dbReference type="PROSITE" id="PS50850"/>
    </source>
</evidence>
<name>D8QPN7_SELML</name>
<evidence type="ECO:0000256" key="6">
    <source>
        <dbReference type="ARBA" id="ARBA00024338"/>
    </source>
</evidence>
<evidence type="ECO:0000256" key="1">
    <source>
        <dbReference type="ARBA" id="ARBA00004141"/>
    </source>
</evidence>
<dbReference type="GO" id="GO:0016020">
    <property type="term" value="C:membrane"/>
    <property type="evidence" value="ECO:0000318"/>
    <property type="project" value="GO_Central"/>
</dbReference>
<dbReference type="AlphaFoldDB" id="D8QPN7"/>
<dbReference type="PROSITE" id="PS50850">
    <property type="entry name" value="MFS"/>
    <property type="match status" value="1"/>
</dbReference>
<evidence type="ECO:0000256" key="7">
    <source>
        <dbReference type="SAM" id="Phobius"/>
    </source>
</evidence>
<dbReference type="OMA" id="AGYKFWG"/>
<feature type="transmembrane region" description="Helical" evidence="7">
    <location>
        <begin position="235"/>
        <end position="260"/>
    </location>
</feature>
<evidence type="ECO:0000256" key="3">
    <source>
        <dbReference type="ARBA" id="ARBA00022692"/>
    </source>
</evidence>
<dbReference type="SUPFAM" id="SSF103473">
    <property type="entry name" value="MFS general substrate transporter"/>
    <property type="match status" value="1"/>
</dbReference>
<feature type="signal peptide" evidence="8">
    <location>
        <begin position="1"/>
        <end position="22"/>
    </location>
</feature>
<reference evidence="10 11" key="1">
    <citation type="journal article" date="2011" name="Science">
        <title>The Selaginella genome identifies genetic changes associated with the evolution of vascular plants.</title>
        <authorList>
            <person name="Banks J.A."/>
            <person name="Nishiyama T."/>
            <person name="Hasebe M."/>
            <person name="Bowman J.L."/>
            <person name="Gribskov M."/>
            <person name="dePamphilis C."/>
            <person name="Albert V.A."/>
            <person name="Aono N."/>
            <person name="Aoyama T."/>
            <person name="Ambrose B.A."/>
            <person name="Ashton N.W."/>
            <person name="Axtell M.J."/>
            <person name="Barker E."/>
            <person name="Barker M.S."/>
            <person name="Bennetzen J.L."/>
            <person name="Bonawitz N.D."/>
            <person name="Chapple C."/>
            <person name="Cheng C."/>
            <person name="Correa L.G."/>
            <person name="Dacre M."/>
            <person name="DeBarry J."/>
            <person name="Dreyer I."/>
            <person name="Elias M."/>
            <person name="Engstrom E.M."/>
            <person name="Estelle M."/>
            <person name="Feng L."/>
            <person name="Finet C."/>
            <person name="Floyd S.K."/>
            <person name="Frommer W.B."/>
            <person name="Fujita T."/>
            <person name="Gramzow L."/>
            <person name="Gutensohn M."/>
            <person name="Harholt J."/>
            <person name="Hattori M."/>
            <person name="Heyl A."/>
            <person name="Hirai T."/>
            <person name="Hiwatashi Y."/>
            <person name="Ishikawa M."/>
            <person name="Iwata M."/>
            <person name="Karol K.G."/>
            <person name="Koehler B."/>
            <person name="Kolukisaoglu U."/>
            <person name="Kubo M."/>
            <person name="Kurata T."/>
            <person name="Lalonde S."/>
            <person name="Li K."/>
            <person name="Li Y."/>
            <person name="Litt A."/>
            <person name="Lyons E."/>
            <person name="Manning G."/>
            <person name="Maruyama T."/>
            <person name="Michael T.P."/>
            <person name="Mikami K."/>
            <person name="Miyazaki S."/>
            <person name="Morinaga S."/>
            <person name="Murata T."/>
            <person name="Mueller-Roeber B."/>
            <person name="Nelson D.R."/>
            <person name="Obara M."/>
            <person name="Oguri Y."/>
            <person name="Olmstead R.G."/>
            <person name="Onodera N."/>
            <person name="Petersen B.L."/>
            <person name="Pils B."/>
            <person name="Prigge M."/>
            <person name="Rensing S.A."/>
            <person name="Riano-Pachon D.M."/>
            <person name="Roberts A.W."/>
            <person name="Sato Y."/>
            <person name="Scheller H.V."/>
            <person name="Schulz B."/>
            <person name="Schulz C."/>
            <person name="Shakirov E.V."/>
            <person name="Shibagaki N."/>
            <person name="Shinohara N."/>
            <person name="Shippen D.E."/>
            <person name="Soerensen I."/>
            <person name="Sotooka R."/>
            <person name="Sugimoto N."/>
            <person name="Sugita M."/>
            <person name="Sumikawa N."/>
            <person name="Tanurdzic M."/>
            <person name="Theissen G."/>
            <person name="Ulvskov P."/>
            <person name="Wakazuki S."/>
            <person name="Weng J.K."/>
            <person name="Willats W.W."/>
            <person name="Wipf D."/>
            <person name="Wolf P.G."/>
            <person name="Yang L."/>
            <person name="Zimmer A.D."/>
            <person name="Zhu Q."/>
            <person name="Mitros T."/>
            <person name="Hellsten U."/>
            <person name="Loque D."/>
            <person name="Otillar R."/>
            <person name="Salamov A."/>
            <person name="Schmutz J."/>
            <person name="Shapiro H."/>
            <person name="Lindquist E."/>
            <person name="Lucas S."/>
            <person name="Rokhsar D."/>
            <person name="Grigoriev I.V."/>
        </authorList>
    </citation>
    <scope>NUCLEOTIDE SEQUENCE [LARGE SCALE GENOMIC DNA]</scope>
</reference>
<dbReference type="Gene3D" id="1.20.1250.20">
    <property type="entry name" value="MFS general substrate transporter like domains"/>
    <property type="match status" value="1"/>
</dbReference>
<feature type="chain" id="PRO_5003121070" description="Major facilitator superfamily (MFS) profile domain-containing protein" evidence="8">
    <location>
        <begin position="23"/>
        <end position="475"/>
    </location>
</feature>
<dbReference type="PANTHER" id="PTHR23505">
    <property type="entry name" value="SPINSTER"/>
    <property type="match status" value="1"/>
</dbReference>
<keyword evidence="4 7" id="KW-1133">Transmembrane helix</keyword>
<feature type="transmembrane region" description="Helical" evidence="7">
    <location>
        <begin position="108"/>
        <end position="126"/>
    </location>
</feature>
<dbReference type="Pfam" id="PF07690">
    <property type="entry name" value="MFS_1"/>
    <property type="match status" value="1"/>
</dbReference>
<evidence type="ECO:0000313" key="10">
    <source>
        <dbReference type="EMBL" id="EFJ38311.1"/>
    </source>
</evidence>
<dbReference type="InterPro" id="IPR044770">
    <property type="entry name" value="MFS_spinster-like"/>
</dbReference>
<evidence type="ECO:0000256" key="4">
    <source>
        <dbReference type="ARBA" id="ARBA00022989"/>
    </source>
</evidence>
<feature type="transmembrane region" description="Helical" evidence="7">
    <location>
        <begin position="50"/>
        <end position="70"/>
    </location>
</feature>
<gene>
    <name evidence="10" type="ORF">SELMODRAFT_163585</name>
</gene>
<feature type="transmembrane region" description="Helical" evidence="7">
    <location>
        <begin position="388"/>
        <end position="409"/>
    </location>
</feature>
<feature type="transmembrane region" description="Helical" evidence="7">
    <location>
        <begin position="314"/>
        <end position="337"/>
    </location>
</feature>
<proteinExistence type="inferred from homology"/>
<feature type="transmembrane region" description="Helical" evidence="7">
    <location>
        <begin position="138"/>
        <end position="162"/>
    </location>
</feature>
<feature type="transmembrane region" description="Helical" evidence="7">
    <location>
        <begin position="280"/>
        <end position="302"/>
    </location>
</feature>
<accession>D8QPN7</accession>
<sequence length="475" mass="51927">MIPRSWGSRLSISLLLINLAAIMEKADESLLPAVYKEVAQTFHATPSELGALTFIRALVQAIFSPAAGILSMRYNRPAVIGLGTIFWAFSTAAVAFSQNFSQCAWSRAVNGIGLAIVIPATQSFIADSYLDGGRGVAFGWLNLVGSLGGIGGSMAATIMAGYEIAGMPGWRFAFILMALLSAFIGWLVHQFVIDPRGGSSLPSSMLEKEMKALPNIWRDSFSAINNIVRVRTFQLIVLQGLVGSFPWTAMVFFTMWFQLIGKLSYRFFSLVFLTRFGHKGAAMLVGLFSMGNAFGALLGGWIGDQAARRYPNSGRIMCAQFSSFMGIPFSWLLLHGLPQEPGLWYAFAVTLVCMGLIISWNQACANNPMFADVVPPKHRTMIYAFDRAFEGAFSAMAAPLVGILAEQVYGYRRGVIITEVGSREEAIALSRGLFAMMAIPFGICCLSYTPLYRTYKLDRLRPMGAQHQSDSSINF</sequence>
<feature type="transmembrane region" description="Helical" evidence="7">
    <location>
        <begin position="77"/>
        <end position="96"/>
    </location>
</feature>
<dbReference type="InterPro" id="IPR020846">
    <property type="entry name" value="MFS_dom"/>
</dbReference>
<evidence type="ECO:0000256" key="5">
    <source>
        <dbReference type="ARBA" id="ARBA00023136"/>
    </source>
</evidence>
<feature type="transmembrane region" description="Helical" evidence="7">
    <location>
        <begin position="168"/>
        <end position="188"/>
    </location>
</feature>
<dbReference type="Gramene" id="EFJ38311">
    <property type="protein sequence ID" value="EFJ38311"/>
    <property type="gene ID" value="SELMODRAFT_163585"/>
</dbReference>
<keyword evidence="3 7" id="KW-0812">Transmembrane</keyword>
<evidence type="ECO:0000313" key="11">
    <source>
        <dbReference type="Proteomes" id="UP000001514"/>
    </source>
</evidence>
<evidence type="ECO:0000256" key="2">
    <source>
        <dbReference type="ARBA" id="ARBA00022448"/>
    </source>
</evidence>
<dbReference type="InParanoid" id="D8QPN7"/>
<dbReference type="KEGG" id="smo:SELMODRAFT_163585"/>
<feature type="transmembrane region" description="Helical" evidence="7">
    <location>
        <begin position="343"/>
        <end position="360"/>
    </location>
</feature>
<dbReference type="InterPro" id="IPR011701">
    <property type="entry name" value="MFS"/>
</dbReference>
<keyword evidence="2" id="KW-0813">Transport</keyword>
<keyword evidence="11" id="KW-1185">Reference proteome</keyword>
<comment type="subcellular location">
    <subcellularLocation>
        <location evidence="1">Membrane</location>
        <topology evidence="1">Multi-pass membrane protein</topology>
    </subcellularLocation>
</comment>
<dbReference type="InterPro" id="IPR036259">
    <property type="entry name" value="MFS_trans_sf"/>
</dbReference>
<feature type="domain" description="Major facilitator superfamily (MFS) profile" evidence="9">
    <location>
        <begin position="13"/>
        <end position="456"/>
    </location>
</feature>
<dbReference type="CDD" id="cd17328">
    <property type="entry name" value="MFS_spinster_like"/>
    <property type="match status" value="1"/>
</dbReference>
<dbReference type="FunCoup" id="D8QPN7">
    <property type="interactions" value="44"/>
</dbReference>
<dbReference type="HOGENOM" id="CLU_001265_15_0_1"/>
<dbReference type="Proteomes" id="UP000001514">
    <property type="component" value="Unassembled WGS sequence"/>
</dbReference>